<dbReference type="Proteomes" id="UP000689195">
    <property type="component" value="Unassembled WGS sequence"/>
</dbReference>
<evidence type="ECO:0000313" key="8">
    <source>
        <dbReference type="Proteomes" id="UP000689195"/>
    </source>
</evidence>
<accession>A0A8S1VRN7</accession>
<dbReference type="InterPro" id="IPR045269">
    <property type="entry name" value="Atg1-like"/>
</dbReference>
<dbReference type="PANTHER" id="PTHR24348">
    <property type="entry name" value="SERINE/THREONINE-PROTEIN KINASE UNC-51-RELATED"/>
    <property type="match status" value="1"/>
</dbReference>
<feature type="domain" description="Protein kinase" evidence="6">
    <location>
        <begin position="211"/>
        <end position="535"/>
    </location>
</feature>
<name>A0A8S1VRN7_9CILI</name>
<dbReference type="GO" id="GO:0016020">
    <property type="term" value="C:membrane"/>
    <property type="evidence" value="ECO:0007669"/>
    <property type="project" value="TreeGrafter"/>
</dbReference>
<evidence type="ECO:0000256" key="2">
    <source>
        <dbReference type="ARBA" id="ARBA00022741"/>
    </source>
</evidence>
<comment type="caution">
    <text evidence="7">The sequence shown here is derived from an EMBL/GenBank/DDBJ whole genome shotgun (WGS) entry which is preliminary data.</text>
</comment>
<keyword evidence="2" id="KW-0547">Nucleotide-binding</keyword>
<evidence type="ECO:0000256" key="3">
    <source>
        <dbReference type="ARBA" id="ARBA00022777"/>
    </source>
</evidence>
<feature type="region of interest" description="Disordered" evidence="5">
    <location>
        <begin position="597"/>
        <end position="634"/>
    </location>
</feature>
<dbReference type="SMART" id="SM00220">
    <property type="entry name" value="S_TKc"/>
    <property type="match status" value="2"/>
</dbReference>
<dbReference type="InterPro" id="IPR000719">
    <property type="entry name" value="Prot_kinase_dom"/>
</dbReference>
<dbReference type="PROSITE" id="PS00108">
    <property type="entry name" value="PROTEIN_KINASE_ST"/>
    <property type="match status" value="1"/>
</dbReference>
<keyword evidence="4" id="KW-0067">ATP-binding</keyword>
<keyword evidence="1" id="KW-0808">Transferase</keyword>
<protein>
    <recommendedName>
        <fullName evidence="6">Protein kinase domain-containing protein</fullName>
    </recommendedName>
</protein>
<gene>
    <name evidence="7" type="ORF">PPENT_87.1.T0740029</name>
</gene>
<dbReference type="GO" id="GO:0005524">
    <property type="term" value="F:ATP binding"/>
    <property type="evidence" value="ECO:0007669"/>
    <property type="project" value="UniProtKB-KW"/>
</dbReference>
<dbReference type="GO" id="GO:0005776">
    <property type="term" value="C:autophagosome"/>
    <property type="evidence" value="ECO:0007669"/>
    <property type="project" value="TreeGrafter"/>
</dbReference>
<dbReference type="GO" id="GO:0000045">
    <property type="term" value="P:autophagosome assembly"/>
    <property type="evidence" value="ECO:0007669"/>
    <property type="project" value="TreeGrafter"/>
</dbReference>
<dbReference type="CDD" id="cd00180">
    <property type="entry name" value="PKc"/>
    <property type="match status" value="1"/>
</dbReference>
<dbReference type="PROSITE" id="PS50011">
    <property type="entry name" value="PROTEIN_KINASE_DOM"/>
    <property type="match status" value="2"/>
</dbReference>
<evidence type="ECO:0000313" key="7">
    <source>
        <dbReference type="EMBL" id="CAD8180284.1"/>
    </source>
</evidence>
<dbReference type="AlphaFoldDB" id="A0A8S1VRN7"/>
<dbReference type="OrthoDB" id="312452at2759"/>
<evidence type="ECO:0000256" key="4">
    <source>
        <dbReference type="ARBA" id="ARBA00022840"/>
    </source>
</evidence>
<sequence length="677" mass="80146">MHNLKSSYLIHDQTFFTDDTKQTTNAIRIKDKTQVSLKKIQKCNQYCQTESYYLSILKQIFTQQHDNIVNVLDIYEDNTKYAYIVMENCSQNLQHYFKSNLQGFNNQQIILFMKQIIKGYQQLIEQGVLHRDLKPENIYYIQNNNDILFKIGGFEYSKILDDRDQPIDENTKRQSQGYYQAPEQSMHNYSFNADIYSFGLILFEMVTKQKLQNLNQLKNKNLQDIFNLDNIDSIIKDFLCRMIVYDHQKRITWSLLIKDLFYQTIQKIGPNEQVKSKENGQQLFIKIIQKPKKNNEFYLEFNGKQELLINRLFKGKDHPNIVKIHEVLHEPESTHILIIMENCDGNLENLLKYKQFDALEILDLASQINKGYQVLEQENIIHRDIKPENILYKNIDNQIQYKITDFGVSRIADEACSKCGTSLYAAPEVKGTCTYTNKCDIYSLGIVFYYLATQKYTQENKIKQLVQTFNEKKIIENCYPSDLVLDETIKTLINKMIILDANKRINWGKEMDDLIQSLKNQLSPKKQLFQQQPLFFLNMKPNINQQQFPQMQNNNSINNKNYNNFVCNSPNSFQNNFKLDQKPKFLINQFNNNINLRKEPPQFSQNQPSQTMQNSPSNNLDRIQTPNHKFQSNQGNQYFLPKNNLWNQQDQKRTYNQNKTISFMPYQNNQEFKPQPN</sequence>
<evidence type="ECO:0000256" key="5">
    <source>
        <dbReference type="SAM" id="MobiDB-lite"/>
    </source>
</evidence>
<proteinExistence type="predicted"/>
<dbReference type="Pfam" id="PF00069">
    <property type="entry name" value="Pkinase"/>
    <property type="match status" value="2"/>
</dbReference>
<organism evidence="7 8">
    <name type="scientific">Paramecium pentaurelia</name>
    <dbReference type="NCBI Taxonomy" id="43138"/>
    <lineage>
        <taxon>Eukaryota</taxon>
        <taxon>Sar</taxon>
        <taxon>Alveolata</taxon>
        <taxon>Ciliophora</taxon>
        <taxon>Intramacronucleata</taxon>
        <taxon>Oligohymenophorea</taxon>
        <taxon>Peniculida</taxon>
        <taxon>Parameciidae</taxon>
        <taxon>Paramecium</taxon>
    </lineage>
</organism>
<dbReference type="EMBL" id="CAJJDO010000074">
    <property type="protein sequence ID" value="CAD8180284.1"/>
    <property type="molecule type" value="Genomic_DNA"/>
</dbReference>
<dbReference type="InterPro" id="IPR008271">
    <property type="entry name" value="Ser/Thr_kinase_AS"/>
</dbReference>
<dbReference type="PANTHER" id="PTHR24348:SF22">
    <property type="entry name" value="NON-SPECIFIC SERINE_THREONINE PROTEIN KINASE"/>
    <property type="match status" value="1"/>
</dbReference>
<dbReference type="GO" id="GO:0000407">
    <property type="term" value="C:phagophore assembly site"/>
    <property type="evidence" value="ECO:0007669"/>
    <property type="project" value="TreeGrafter"/>
</dbReference>
<dbReference type="GO" id="GO:0005829">
    <property type="term" value="C:cytosol"/>
    <property type="evidence" value="ECO:0007669"/>
    <property type="project" value="TreeGrafter"/>
</dbReference>
<dbReference type="GO" id="GO:0010506">
    <property type="term" value="P:regulation of autophagy"/>
    <property type="evidence" value="ECO:0007669"/>
    <property type="project" value="InterPro"/>
</dbReference>
<reference evidence="7" key="1">
    <citation type="submission" date="2021-01" db="EMBL/GenBank/DDBJ databases">
        <authorList>
            <consortium name="Genoscope - CEA"/>
            <person name="William W."/>
        </authorList>
    </citation>
    <scope>NUCLEOTIDE SEQUENCE</scope>
</reference>
<evidence type="ECO:0000256" key="1">
    <source>
        <dbReference type="ARBA" id="ARBA00022679"/>
    </source>
</evidence>
<keyword evidence="3" id="KW-0418">Kinase</keyword>
<feature type="compositionally biased region" description="Polar residues" evidence="5">
    <location>
        <begin position="602"/>
        <end position="634"/>
    </location>
</feature>
<feature type="domain" description="Protein kinase" evidence="6">
    <location>
        <begin position="1"/>
        <end position="226"/>
    </location>
</feature>
<evidence type="ECO:0000259" key="6">
    <source>
        <dbReference type="PROSITE" id="PS50011"/>
    </source>
</evidence>
<dbReference type="GO" id="GO:0004674">
    <property type="term" value="F:protein serine/threonine kinase activity"/>
    <property type="evidence" value="ECO:0007669"/>
    <property type="project" value="InterPro"/>
</dbReference>
<keyword evidence="8" id="KW-1185">Reference proteome</keyword>